<dbReference type="CDD" id="cd03801">
    <property type="entry name" value="GT4_PimA-like"/>
    <property type="match status" value="1"/>
</dbReference>
<dbReference type="SUPFAM" id="SSF53756">
    <property type="entry name" value="UDP-Glycosyltransferase/glycogen phosphorylase"/>
    <property type="match status" value="1"/>
</dbReference>
<dbReference type="EMBL" id="PFAT01000021">
    <property type="protein sequence ID" value="PIR92501.1"/>
    <property type="molecule type" value="Genomic_DNA"/>
</dbReference>
<gene>
    <name evidence="3" type="ORF">COU01_01445</name>
</gene>
<dbReference type="Gene3D" id="3.40.50.2000">
    <property type="entry name" value="Glycogen Phosphorylase B"/>
    <property type="match status" value="2"/>
</dbReference>
<dbReference type="PANTHER" id="PTHR45947">
    <property type="entry name" value="SULFOQUINOVOSYL TRANSFERASE SQD2"/>
    <property type="match status" value="1"/>
</dbReference>
<feature type="domain" description="Glycosyl transferase family 1" evidence="1">
    <location>
        <begin position="176"/>
        <end position="339"/>
    </location>
</feature>
<dbReference type="AlphaFoldDB" id="A0A2H0V079"/>
<protein>
    <recommendedName>
        <fullName evidence="5">Glycosyl transferase family 1 domain-containing protein</fullName>
    </recommendedName>
</protein>
<dbReference type="Proteomes" id="UP000228510">
    <property type="component" value="Unassembled WGS sequence"/>
</dbReference>
<evidence type="ECO:0000259" key="1">
    <source>
        <dbReference type="Pfam" id="PF00534"/>
    </source>
</evidence>
<reference evidence="4" key="1">
    <citation type="submission" date="2017-09" db="EMBL/GenBank/DDBJ databases">
        <title>Depth-based differentiation of microbial function through sediment-hosted aquifers and enrichment of novel symbionts in the deep terrestrial subsurface.</title>
        <authorList>
            <person name="Probst A.J."/>
            <person name="Ladd B."/>
            <person name="Jarett J.K."/>
            <person name="Geller-Mcgrath D.E."/>
            <person name="Sieber C.M.K."/>
            <person name="Emerson J.B."/>
            <person name="Anantharaman K."/>
            <person name="Thomas B.C."/>
            <person name="Malmstrom R."/>
            <person name="Stieglmeier M."/>
            <person name="Klingl A."/>
            <person name="Woyke T."/>
            <person name="Ryan C.M."/>
            <person name="Banfield J.F."/>
        </authorList>
    </citation>
    <scope>NUCLEOTIDE SEQUENCE [LARGE SCALE GENOMIC DNA]</scope>
</reference>
<dbReference type="PANTHER" id="PTHR45947:SF3">
    <property type="entry name" value="SULFOQUINOVOSYL TRANSFERASE SQD2"/>
    <property type="match status" value="1"/>
</dbReference>
<evidence type="ECO:0000313" key="3">
    <source>
        <dbReference type="EMBL" id="PIR92501.1"/>
    </source>
</evidence>
<comment type="caution">
    <text evidence="3">The sequence shown here is derived from an EMBL/GenBank/DDBJ whole genome shotgun (WGS) entry which is preliminary data.</text>
</comment>
<accession>A0A2H0V079</accession>
<dbReference type="InterPro" id="IPR028098">
    <property type="entry name" value="Glyco_trans_4-like_N"/>
</dbReference>
<dbReference type="InterPro" id="IPR001296">
    <property type="entry name" value="Glyco_trans_1"/>
</dbReference>
<evidence type="ECO:0000313" key="4">
    <source>
        <dbReference type="Proteomes" id="UP000228510"/>
    </source>
</evidence>
<evidence type="ECO:0008006" key="5">
    <source>
        <dbReference type="Google" id="ProtNLM"/>
    </source>
</evidence>
<dbReference type="InterPro" id="IPR050194">
    <property type="entry name" value="Glycosyltransferase_grp1"/>
</dbReference>
<dbReference type="Pfam" id="PF13439">
    <property type="entry name" value="Glyco_transf_4"/>
    <property type="match status" value="1"/>
</dbReference>
<dbReference type="GO" id="GO:0016758">
    <property type="term" value="F:hexosyltransferase activity"/>
    <property type="evidence" value="ECO:0007669"/>
    <property type="project" value="TreeGrafter"/>
</dbReference>
<organism evidence="3 4">
    <name type="scientific">Candidatus Falkowbacteria bacterium CG10_big_fil_rev_8_21_14_0_10_44_15</name>
    <dbReference type="NCBI Taxonomy" id="1974569"/>
    <lineage>
        <taxon>Bacteria</taxon>
        <taxon>Candidatus Falkowiibacteriota</taxon>
    </lineage>
</organism>
<proteinExistence type="predicted"/>
<sequence length="363" mass="40624">MKICFLTHNVDIKNGTGRLTFEFIAQLKKALPQAGVLILTTVGSSYEGERVILYPNKIKLLVSLPKLRKIFERYDIIHAFDGWPYGVISALAHLGLKNKLVITAIGSGSLQPLYRWPTGILKWAYRQANALVAISSYTAREIKKKAPIVNIKVIPLGINCEYFFVQGNDEKHLEDIKTFQPYLLSVGRLKPRKGYHVSLRVFAALTAQHPTLRYVIIGSGRGGYYSELQKIIAELGIANKVLFKENVSDEELAFWYRQAELFMLLPQNINYDVEGFGLVFLEAAAFGLPVIGAADSGAEDAVWDGQNGFLVKPTNIAAAAARVQEILNNQELRQKLSVNSMLFAKKMSWGHTIDSYLKLYQSL</sequence>
<evidence type="ECO:0000259" key="2">
    <source>
        <dbReference type="Pfam" id="PF13439"/>
    </source>
</evidence>
<feature type="domain" description="Glycosyltransferase subfamily 4-like N-terminal" evidence="2">
    <location>
        <begin position="15"/>
        <end position="161"/>
    </location>
</feature>
<name>A0A2H0V079_9BACT</name>
<dbReference type="Pfam" id="PF00534">
    <property type="entry name" value="Glycos_transf_1"/>
    <property type="match status" value="1"/>
</dbReference>